<dbReference type="InterPro" id="IPR058240">
    <property type="entry name" value="rSAM_sf"/>
</dbReference>
<keyword evidence="7" id="KW-1185">Reference proteome</keyword>
<dbReference type="Proteomes" id="UP000076925">
    <property type="component" value="Unassembled WGS sequence"/>
</dbReference>
<dbReference type="InterPro" id="IPR050377">
    <property type="entry name" value="Radical_SAM_PqqE_MftC-like"/>
</dbReference>
<dbReference type="CDD" id="cd01335">
    <property type="entry name" value="Radical_SAM"/>
    <property type="match status" value="1"/>
</dbReference>
<dbReference type="PROSITE" id="PS51918">
    <property type="entry name" value="RADICAL_SAM"/>
    <property type="match status" value="1"/>
</dbReference>
<dbReference type="Pfam" id="PF04055">
    <property type="entry name" value="Radical_SAM"/>
    <property type="match status" value="1"/>
</dbReference>
<dbReference type="InterPro" id="IPR007197">
    <property type="entry name" value="rSAM"/>
</dbReference>
<keyword evidence="2" id="KW-0479">Metal-binding</keyword>
<dbReference type="Pfam" id="PF04230">
    <property type="entry name" value="PS_pyruv_trans"/>
    <property type="match status" value="1"/>
</dbReference>
<dbReference type="Gene3D" id="3.20.20.70">
    <property type="entry name" value="Aldolase class I"/>
    <property type="match status" value="1"/>
</dbReference>
<dbReference type="EMBL" id="ANNX02000047">
    <property type="protein sequence ID" value="KYC36858.1"/>
    <property type="molecule type" value="Genomic_DNA"/>
</dbReference>
<dbReference type="SFLD" id="SFLDG01067">
    <property type="entry name" value="SPASM/twitch_domain_containing"/>
    <property type="match status" value="1"/>
</dbReference>
<evidence type="ECO:0000313" key="7">
    <source>
        <dbReference type="Proteomes" id="UP000076925"/>
    </source>
</evidence>
<evidence type="ECO:0000256" key="1">
    <source>
        <dbReference type="ARBA" id="ARBA00022691"/>
    </source>
</evidence>
<evidence type="ECO:0000256" key="3">
    <source>
        <dbReference type="ARBA" id="ARBA00023004"/>
    </source>
</evidence>
<dbReference type="OrthoDB" id="9782387at2"/>
<dbReference type="InterPro" id="IPR013785">
    <property type="entry name" value="Aldolase_TIM"/>
</dbReference>
<dbReference type="InterPro" id="IPR007345">
    <property type="entry name" value="Polysacch_pyruvyl_Trfase"/>
</dbReference>
<gene>
    <name evidence="6" type="ORF">WA1_45185</name>
</gene>
<keyword evidence="4" id="KW-0411">Iron-sulfur</keyword>
<organism evidence="6 7">
    <name type="scientific">Scytonema hofmannii PCC 7110</name>
    <dbReference type="NCBI Taxonomy" id="128403"/>
    <lineage>
        <taxon>Bacteria</taxon>
        <taxon>Bacillati</taxon>
        <taxon>Cyanobacteriota</taxon>
        <taxon>Cyanophyceae</taxon>
        <taxon>Nostocales</taxon>
        <taxon>Scytonemataceae</taxon>
        <taxon>Scytonema</taxon>
    </lineage>
</organism>
<dbReference type="SUPFAM" id="SSF102114">
    <property type="entry name" value="Radical SAM enzymes"/>
    <property type="match status" value="1"/>
</dbReference>
<dbReference type="GO" id="GO:0003824">
    <property type="term" value="F:catalytic activity"/>
    <property type="evidence" value="ECO:0007669"/>
    <property type="project" value="InterPro"/>
</dbReference>
<dbReference type="PANTHER" id="PTHR11228:SF7">
    <property type="entry name" value="PQQA PEPTIDE CYCLASE"/>
    <property type="match status" value="1"/>
</dbReference>
<dbReference type="STRING" id="128403.WA1_45185"/>
<evidence type="ECO:0000259" key="5">
    <source>
        <dbReference type="PROSITE" id="PS51918"/>
    </source>
</evidence>
<feature type="domain" description="Radical SAM core" evidence="5">
    <location>
        <begin position="43"/>
        <end position="282"/>
    </location>
</feature>
<accession>A0A139WWP3</accession>
<name>A0A139WWP3_9CYAN</name>
<keyword evidence="1" id="KW-0949">S-adenosyl-L-methionine</keyword>
<dbReference type="GO" id="GO:0046872">
    <property type="term" value="F:metal ion binding"/>
    <property type="evidence" value="ECO:0007669"/>
    <property type="project" value="UniProtKB-KW"/>
</dbReference>
<evidence type="ECO:0000313" key="6">
    <source>
        <dbReference type="EMBL" id="KYC36858.1"/>
    </source>
</evidence>
<keyword evidence="3" id="KW-0408">Iron</keyword>
<evidence type="ECO:0000256" key="2">
    <source>
        <dbReference type="ARBA" id="ARBA00022723"/>
    </source>
</evidence>
<sequence length="768" mass="87620">MYKFLRNYVNSSLSEQRSRQLRKLRALSHQAIEEVRQTWLSNVFPMKPTTLNLLVNDVCNSRCQMCLIWKQQKDKELSSEELARILSDDLFSELKYVGVSGGEPTLRSDLPELFEVICSKQPRIAGTGIITNGIIENTVKERVLAAAEVCKAHSVPFNVMISLDGLGEVHDTVRGRKNNFGSAISLLNFFHKETEIPTSFGCTISKTNALYVDELLEYAQAEGLYGRFRIAEFIERLYNNGQTEFIRAFDDKTLYHLGLFFFRAEREFEQNPMYRKTYKNIRAMLAEGKPRKMGCPYQAKAAVLTSCGDLLYCAPKSPILGNTLQISASKIYFSHLSKREEIKKKDCSTCIHDYHVPVTVQEKLFISIENRRRRKYSCSQLVQISSQVIKEKKRVTDLSSLRSKKVLIVGWYGTETVGDKAILWAVVERLRTRPNPPEKIYLSSLYPFISQWTVKEMNLGTMTIVETYSREFERVCHEVDEIVVGGGPLMDIEPLNHILYAFIQAAKHKSFARIEGCGIGPLVSPIYTQVVSEILRLSDCVTLRDRASANRCLKDFSVTDVTIVPDPATDYVQSVKTNTETWKALVPPLGEAKNVSCFLRDWTEEYIGDFNKDEFDTIKREFEIQLAQLVLSVARAKDLEIHLLPMHTFYVGGDDRVFNRRFYKSLSNAALEKKLEPSIRFAKSPVSPFEILQSMYHAELNICMRFHSVLFAETLGVPYLAIDYTGGGKIKAFLESKGKLERLLSLQEIITGEWKAKLETIYSFASKI</sequence>
<evidence type="ECO:0000256" key="4">
    <source>
        <dbReference type="ARBA" id="ARBA00023014"/>
    </source>
</evidence>
<comment type="caution">
    <text evidence="6">The sequence shown here is derived from an EMBL/GenBank/DDBJ whole genome shotgun (WGS) entry which is preliminary data.</text>
</comment>
<reference evidence="6 7" key="1">
    <citation type="journal article" date="2013" name="Genome Biol. Evol.">
        <title>Genomes of Stigonematalean cyanobacteria (subsection V) and the evolution of oxygenic photosynthesis from prokaryotes to plastids.</title>
        <authorList>
            <person name="Dagan T."/>
            <person name="Roettger M."/>
            <person name="Stucken K."/>
            <person name="Landan G."/>
            <person name="Koch R."/>
            <person name="Major P."/>
            <person name="Gould S.B."/>
            <person name="Goremykin V.V."/>
            <person name="Rippka R."/>
            <person name="Tandeau de Marsac N."/>
            <person name="Gugger M."/>
            <person name="Lockhart P.J."/>
            <person name="Allen J.F."/>
            <person name="Brune I."/>
            <person name="Maus I."/>
            <person name="Puhler A."/>
            <person name="Martin W.F."/>
        </authorList>
    </citation>
    <scope>NUCLEOTIDE SEQUENCE [LARGE SCALE GENOMIC DNA]</scope>
    <source>
        <strain evidence="6 7">PCC 7110</strain>
    </source>
</reference>
<dbReference type="AlphaFoldDB" id="A0A139WWP3"/>
<dbReference type="GO" id="GO:0051536">
    <property type="term" value="F:iron-sulfur cluster binding"/>
    <property type="evidence" value="ECO:0007669"/>
    <property type="project" value="UniProtKB-KW"/>
</dbReference>
<dbReference type="PANTHER" id="PTHR11228">
    <property type="entry name" value="RADICAL SAM DOMAIN PROTEIN"/>
    <property type="match status" value="1"/>
</dbReference>
<proteinExistence type="predicted"/>
<dbReference type="RefSeq" id="WP_017744105.1">
    <property type="nucleotide sequence ID" value="NZ_KQ976354.1"/>
</dbReference>
<dbReference type="SFLD" id="SFLDS00029">
    <property type="entry name" value="Radical_SAM"/>
    <property type="match status" value="1"/>
</dbReference>
<protein>
    <submittedName>
        <fullName evidence="6">Radical SAM protein</fullName>
    </submittedName>
</protein>